<evidence type="ECO:0000256" key="3">
    <source>
        <dbReference type="ARBA" id="ARBA00022692"/>
    </source>
</evidence>
<dbReference type="InterPro" id="IPR011527">
    <property type="entry name" value="ABC1_TM_dom"/>
</dbReference>
<dbReference type="PROSITE" id="PS50893">
    <property type="entry name" value="ABC_TRANSPORTER_2"/>
    <property type="match status" value="1"/>
</dbReference>
<gene>
    <name evidence="8" type="ORF">FNL38_102876</name>
</gene>
<dbReference type="GO" id="GO:0140359">
    <property type="term" value="F:ABC-type transporter activity"/>
    <property type="evidence" value="ECO:0007669"/>
    <property type="project" value="InterPro"/>
</dbReference>
<dbReference type="InterPro" id="IPR036640">
    <property type="entry name" value="ABC1_TM_sf"/>
</dbReference>
<dbReference type="Gene3D" id="3.40.50.300">
    <property type="entry name" value="P-loop containing nucleotide triphosphate hydrolases"/>
    <property type="match status" value="1"/>
</dbReference>
<evidence type="ECO:0000313" key="8">
    <source>
        <dbReference type="EMBL" id="TYQ06732.1"/>
    </source>
</evidence>
<evidence type="ECO:0000256" key="4">
    <source>
        <dbReference type="ARBA" id="ARBA00022741"/>
    </source>
</evidence>
<name>A0A652YUH2_NOCGL</name>
<organism evidence="8">
    <name type="scientific">Nocardia globerula</name>
    <dbReference type="NCBI Taxonomy" id="1818"/>
    <lineage>
        <taxon>Bacteria</taxon>
        <taxon>Bacillati</taxon>
        <taxon>Actinomycetota</taxon>
        <taxon>Actinomycetes</taxon>
        <taxon>Mycobacteriales</taxon>
        <taxon>Nocardiaceae</taxon>
        <taxon>Nocardia</taxon>
    </lineage>
</organism>
<evidence type="ECO:0000256" key="6">
    <source>
        <dbReference type="ARBA" id="ARBA00022989"/>
    </source>
</evidence>
<reference evidence="8" key="1">
    <citation type="submission" date="2019-07" db="EMBL/GenBank/DDBJ databases">
        <title>Genomic Encyclopedia of Type Strains, Phase IV (KMG-IV): sequencing the most valuable type-strain genomes for metagenomic binning, comparative biology and taxonomic classification.</title>
        <authorList>
            <person name="Goeker M."/>
        </authorList>
    </citation>
    <scope>NUCLEOTIDE SEQUENCE</scope>
    <source>
        <strain evidence="8">DSM 44596</strain>
    </source>
</reference>
<keyword evidence="2" id="KW-0813">Transport</keyword>
<dbReference type="AlphaFoldDB" id="A0A652YUH2"/>
<dbReference type="GO" id="GO:0005886">
    <property type="term" value="C:plasma membrane"/>
    <property type="evidence" value="ECO:0007669"/>
    <property type="project" value="UniProtKB-SubCell"/>
</dbReference>
<comment type="subcellular location">
    <subcellularLocation>
        <location evidence="1">Cell membrane</location>
        <topology evidence="1">Multi-pass membrane protein</topology>
    </subcellularLocation>
</comment>
<proteinExistence type="predicted"/>
<keyword evidence="4" id="KW-0547">Nucleotide-binding</keyword>
<dbReference type="PROSITE" id="PS00211">
    <property type="entry name" value="ABC_TRANSPORTER_1"/>
    <property type="match status" value="1"/>
</dbReference>
<dbReference type="InterPro" id="IPR050835">
    <property type="entry name" value="ABC_transporter_sub-D"/>
</dbReference>
<dbReference type="Gene3D" id="1.20.1560.10">
    <property type="entry name" value="ABC transporter type 1, transmembrane domain"/>
    <property type="match status" value="1"/>
</dbReference>
<evidence type="ECO:0000256" key="5">
    <source>
        <dbReference type="ARBA" id="ARBA00022840"/>
    </source>
</evidence>
<keyword evidence="6" id="KW-1133">Transmembrane helix</keyword>
<dbReference type="EMBL" id="VNIQ01000002">
    <property type="protein sequence ID" value="TYQ06732.1"/>
    <property type="molecule type" value="Genomic_DNA"/>
</dbReference>
<dbReference type="PANTHER" id="PTHR11384">
    <property type="entry name" value="ATP-BINDING CASSETTE, SUB-FAMILY D MEMBER"/>
    <property type="match status" value="1"/>
</dbReference>
<dbReference type="InterPro" id="IPR003439">
    <property type="entry name" value="ABC_transporter-like_ATP-bd"/>
</dbReference>
<dbReference type="SUPFAM" id="SSF52540">
    <property type="entry name" value="P-loop containing nucleoside triphosphate hydrolases"/>
    <property type="match status" value="1"/>
</dbReference>
<protein>
    <submittedName>
        <fullName evidence="8">Putative ATP-binding cassette transporter</fullName>
    </submittedName>
</protein>
<evidence type="ECO:0000256" key="1">
    <source>
        <dbReference type="ARBA" id="ARBA00004651"/>
    </source>
</evidence>
<dbReference type="SUPFAM" id="SSF90123">
    <property type="entry name" value="ABC transporter transmembrane region"/>
    <property type="match status" value="1"/>
</dbReference>
<dbReference type="PANTHER" id="PTHR11384:SF59">
    <property type="entry name" value="LYSOSOMAL COBALAMIN TRANSPORTER ABCD4"/>
    <property type="match status" value="1"/>
</dbReference>
<keyword evidence="7" id="KW-0472">Membrane</keyword>
<dbReference type="GO" id="GO:0005524">
    <property type="term" value="F:ATP binding"/>
    <property type="evidence" value="ECO:0007669"/>
    <property type="project" value="UniProtKB-KW"/>
</dbReference>
<dbReference type="GO" id="GO:0016887">
    <property type="term" value="F:ATP hydrolysis activity"/>
    <property type="evidence" value="ECO:0007669"/>
    <property type="project" value="InterPro"/>
</dbReference>
<dbReference type="InterPro" id="IPR003593">
    <property type="entry name" value="AAA+_ATPase"/>
</dbReference>
<comment type="caution">
    <text evidence="8">The sequence shown here is derived from an EMBL/GenBank/DDBJ whole genome shotgun (WGS) entry which is preliminary data.</text>
</comment>
<dbReference type="PROSITE" id="PS50929">
    <property type="entry name" value="ABC_TM1F"/>
    <property type="match status" value="1"/>
</dbReference>
<evidence type="ECO:0000256" key="7">
    <source>
        <dbReference type="ARBA" id="ARBA00023136"/>
    </source>
</evidence>
<dbReference type="Pfam" id="PF00005">
    <property type="entry name" value="ABC_tran"/>
    <property type="match status" value="1"/>
</dbReference>
<dbReference type="InterPro" id="IPR027417">
    <property type="entry name" value="P-loop_NTPase"/>
</dbReference>
<evidence type="ECO:0000256" key="2">
    <source>
        <dbReference type="ARBA" id="ARBA00022448"/>
    </source>
</evidence>
<keyword evidence="3" id="KW-0812">Transmembrane</keyword>
<dbReference type="SMART" id="SM00382">
    <property type="entry name" value="AAA"/>
    <property type="match status" value="1"/>
</dbReference>
<dbReference type="Pfam" id="PF06472">
    <property type="entry name" value="ABC_membrane_2"/>
    <property type="match status" value="1"/>
</dbReference>
<keyword evidence="5 8" id="KW-0067">ATP-binding</keyword>
<sequence length="595" mass="67160">MNWSTAVPDSALWLAKAYTITAAALAITAILLARFTAWGSQFRRMAWPYFNPRRSPVPILILAVLLLLTVWAVRVTVLFSYWYKDFYDTIQNLDEAGFWHYLRVFAVLAVIHVVSSLLTYFVGQALDIKWRIWLNNTLTDDWLDGLAYYRGEFLHNPIDNPDQRIQTDITSFVTYSRTLSMGAVTAMVSIVSFTAILWNLSGPLTIFGTEIPRAMIFLVYIYVLVTTALAFWIGRPLIMLNFLNEKLGATFRYALVRLREYGESIAFYRGEDVERRTLATRFAAVIRNMWAIVFRTLKFSGFNLAVNQTAVIFPFLVQGSRLFKGQVTFGDVMQTAQAFGQVHESLSFFRESYADFASFRATLIRLTGLADADKRARALPTLDVSDAGDQLVIRKLHVRKPSGETLIAELDLTLDHGDALLVKGASGSGKTTLLRSIAQLWPYADGSVTRPVGRSLFLSQRPYLPLGSLRTGLAYPDRSIAKDSRLRAVLDQVHLPHLTDRLDEVADWTRILSPGEQQRLAFARVVLAKPRTVFLDEATSAIDEGLEHTLYRMLRSELPDSIMVSVGHRSTLNVFHNRQLELQGSGQWSLTEHVG</sequence>
<dbReference type="InterPro" id="IPR017871">
    <property type="entry name" value="ABC_transporter-like_CS"/>
</dbReference>
<accession>A0A652YUH2</accession>
<dbReference type="CDD" id="cd03223">
    <property type="entry name" value="ABCD_peroxisomal_ALDP"/>
    <property type="match status" value="1"/>
</dbReference>